<dbReference type="GO" id="GO:0016301">
    <property type="term" value="F:kinase activity"/>
    <property type="evidence" value="ECO:0007669"/>
    <property type="project" value="UniProtKB-KW"/>
</dbReference>
<keyword evidence="2" id="KW-0418">Kinase</keyword>
<dbReference type="AlphaFoldDB" id="A0A7C3VLY0"/>
<feature type="domain" description="Carbohydrate kinase PfkB" evidence="1">
    <location>
        <begin position="12"/>
        <end position="287"/>
    </location>
</feature>
<name>A0A7C3VLY0_9CYAN</name>
<dbReference type="Gene3D" id="3.40.1190.20">
    <property type="match status" value="1"/>
</dbReference>
<gene>
    <name evidence="2" type="ORF">ENR15_10315</name>
</gene>
<accession>A0A7C3VLY0</accession>
<evidence type="ECO:0000259" key="1">
    <source>
        <dbReference type="Pfam" id="PF00294"/>
    </source>
</evidence>
<comment type="caution">
    <text evidence="2">The sequence shown here is derived from an EMBL/GenBank/DDBJ whole genome shotgun (WGS) entry which is preliminary data.</text>
</comment>
<dbReference type="InterPro" id="IPR052562">
    <property type="entry name" value="Ketohexokinase-related"/>
</dbReference>
<evidence type="ECO:0000313" key="2">
    <source>
        <dbReference type="EMBL" id="HGG01018.1"/>
    </source>
</evidence>
<keyword evidence="2" id="KW-0808">Transferase</keyword>
<dbReference type="EMBL" id="DSPX01000100">
    <property type="protein sequence ID" value="HGG01018.1"/>
    <property type="molecule type" value="Genomic_DNA"/>
</dbReference>
<dbReference type="InterPro" id="IPR011611">
    <property type="entry name" value="PfkB_dom"/>
</dbReference>
<sequence length="300" mass="31614">MSTSPNYRGLFVGLMTWDMVYLAPHFPKSDEKLVAADATLAAGGPATNAAVCFSYLGNEATVMGSLGQHPIAHLIRSDLESYQVAITDLTPDVTTPPPVSSIIVTAKTGDRAVISLNATRTASRASALPPNFLENIDIILIDGHQMAVAAAISSLAKTQNIPIVIDGGSWKPGFEQILPLADFVICSANFFPPGCDHPAAVFAYLSDLGIPHIAITQGEKPILYRSNGEDGMVAVPQINPVDTLGAGDIFHGAFCYYILQRDFQSALAAAAQVAARSCEFFGTRSSMSASANTDPETGLV</sequence>
<reference evidence="2" key="1">
    <citation type="journal article" date="2020" name="mSystems">
        <title>Genome- and Community-Level Interaction Insights into Carbon Utilization and Element Cycling Functions of Hydrothermarchaeota in Hydrothermal Sediment.</title>
        <authorList>
            <person name="Zhou Z."/>
            <person name="Liu Y."/>
            <person name="Xu W."/>
            <person name="Pan J."/>
            <person name="Luo Z.H."/>
            <person name="Li M."/>
        </authorList>
    </citation>
    <scope>NUCLEOTIDE SEQUENCE [LARGE SCALE GENOMIC DNA]</scope>
    <source>
        <strain evidence="2">SpSt-374</strain>
    </source>
</reference>
<dbReference type="PANTHER" id="PTHR42774">
    <property type="entry name" value="PHOSPHOTRANSFERASE SYSTEM TRANSPORT PROTEIN"/>
    <property type="match status" value="1"/>
</dbReference>
<dbReference type="InterPro" id="IPR029056">
    <property type="entry name" value="Ribokinase-like"/>
</dbReference>
<dbReference type="SUPFAM" id="SSF53613">
    <property type="entry name" value="Ribokinase-like"/>
    <property type="match status" value="1"/>
</dbReference>
<dbReference type="PANTHER" id="PTHR42774:SF3">
    <property type="entry name" value="KETOHEXOKINASE"/>
    <property type="match status" value="1"/>
</dbReference>
<organism evidence="2">
    <name type="scientific">Planktothricoides sp. SpSt-374</name>
    <dbReference type="NCBI Taxonomy" id="2282167"/>
    <lineage>
        <taxon>Bacteria</taxon>
        <taxon>Bacillati</taxon>
        <taxon>Cyanobacteriota</taxon>
        <taxon>Cyanophyceae</taxon>
        <taxon>Oscillatoriophycideae</taxon>
        <taxon>Oscillatoriales</taxon>
        <taxon>Oscillatoriaceae</taxon>
        <taxon>Planktothricoides</taxon>
    </lineage>
</organism>
<proteinExistence type="predicted"/>
<dbReference type="Pfam" id="PF00294">
    <property type="entry name" value="PfkB"/>
    <property type="match status" value="1"/>
</dbReference>
<protein>
    <submittedName>
        <fullName evidence="2">Sugar kinase</fullName>
    </submittedName>
</protein>